<dbReference type="SUPFAM" id="SSF56059">
    <property type="entry name" value="Glutathione synthetase ATP-binding domain-like"/>
    <property type="match status" value="1"/>
</dbReference>
<dbReference type="GO" id="GO:0000226">
    <property type="term" value="P:microtubule cytoskeleton organization"/>
    <property type="evidence" value="ECO:0007669"/>
    <property type="project" value="TreeGrafter"/>
</dbReference>
<gene>
    <name evidence="6" type="ORF">AKO1_006349</name>
</gene>
<dbReference type="GO" id="GO:0005524">
    <property type="term" value="F:ATP binding"/>
    <property type="evidence" value="ECO:0007669"/>
    <property type="project" value="UniProtKB-KW"/>
</dbReference>
<name>A0AAW2YJB3_9EUKA</name>
<keyword evidence="2" id="KW-0547">Nucleotide-binding</keyword>
<dbReference type="InterPro" id="IPR000571">
    <property type="entry name" value="Znf_CCCH"/>
</dbReference>
<evidence type="ECO:0000313" key="7">
    <source>
        <dbReference type="Proteomes" id="UP001431209"/>
    </source>
</evidence>
<dbReference type="PROSITE" id="PS51221">
    <property type="entry name" value="TTL"/>
    <property type="match status" value="1"/>
</dbReference>
<keyword evidence="4" id="KW-0862">Zinc</keyword>
<keyword evidence="7" id="KW-1185">Reference proteome</keyword>
<feature type="domain" description="C3H1-type" evidence="5">
    <location>
        <begin position="9"/>
        <end position="37"/>
    </location>
</feature>
<organism evidence="6 7">
    <name type="scientific">Acrasis kona</name>
    <dbReference type="NCBI Taxonomy" id="1008807"/>
    <lineage>
        <taxon>Eukaryota</taxon>
        <taxon>Discoba</taxon>
        <taxon>Heterolobosea</taxon>
        <taxon>Tetramitia</taxon>
        <taxon>Eutetramitia</taxon>
        <taxon>Acrasidae</taxon>
        <taxon>Acrasis</taxon>
    </lineage>
</organism>
<keyword evidence="4" id="KW-0479">Metal-binding</keyword>
<evidence type="ECO:0000256" key="4">
    <source>
        <dbReference type="PROSITE-ProRule" id="PRU00723"/>
    </source>
</evidence>
<evidence type="ECO:0000313" key="6">
    <source>
        <dbReference type="EMBL" id="KAL0477055.1"/>
    </source>
</evidence>
<dbReference type="GO" id="GO:0036064">
    <property type="term" value="C:ciliary basal body"/>
    <property type="evidence" value="ECO:0007669"/>
    <property type="project" value="TreeGrafter"/>
</dbReference>
<dbReference type="Pfam" id="PF03133">
    <property type="entry name" value="TTL"/>
    <property type="match status" value="1"/>
</dbReference>
<dbReference type="Gene3D" id="3.30.470.20">
    <property type="entry name" value="ATP-grasp fold, B domain"/>
    <property type="match status" value="1"/>
</dbReference>
<dbReference type="EMBL" id="JAOPGA020000136">
    <property type="protein sequence ID" value="KAL0477055.1"/>
    <property type="molecule type" value="Genomic_DNA"/>
</dbReference>
<dbReference type="GO" id="GO:0015631">
    <property type="term" value="F:tubulin binding"/>
    <property type="evidence" value="ECO:0007669"/>
    <property type="project" value="TreeGrafter"/>
</dbReference>
<protein>
    <recommendedName>
        <fullName evidence="5">C3H1-type domain-containing protein</fullName>
    </recommendedName>
</protein>
<dbReference type="Proteomes" id="UP001431209">
    <property type="component" value="Unassembled WGS sequence"/>
</dbReference>
<dbReference type="InterPro" id="IPR004344">
    <property type="entry name" value="TTL/TTLL_fam"/>
</dbReference>
<dbReference type="AlphaFoldDB" id="A0AAW2YJB3"/>
<sequence>MFKPVEPRTAPPPKCHHILRGKQCPYIKICKYDHVIEQPIINENTITYYLDDRVKERNSFTVLRRTLEENNLVCIKINRRELLKSKYNLHWGVHFPKIKLHPDTLINHFPNSHELTHKYLMCDHLSNFNFLPESYVLPRDSHEFSQTINQHKLWIVKPVANGEGKNIRILTHEQVLTDTNIHQRAGRCESKTKRNIVSLYIDNPLLVNNKKVDVRLYVLLKSGHQIYLYNDGIVRSASEIYDNDLNSLENSYKHITNNTINNKKMADIINGGHDECFGSFNNKSFKNLMNELNHDPVFDLKHLVLQSINHTIYSEKYKDHVYDSGETFDQVKSKCFEVLGFDVLFDSNLKPYLLEVNSMPDLNGMGRNGSVVLGVNFSIKANMLANAMNIVFCQNGKEKEHLGDFIQVQD</sequence>
<feature type="zinc finger region" description="C3H1-type" evidence="4">
    <location>
        <begin position="9"/>
        <end position="37"/>
    </location>
</feature>
<dbReference type="PANTHER" id="PTHR12241">
    <property type="entry name" value="TUBULIN POLYGLUTAMYLASE"/>
    <property type="match status" value="1"/>
</dbReference>
<evidence type="ECO:0000256" key="2">
    <source>
        <dbReference type="ARBA" id="ARBA00022741"/>
    </source>
</evidence>
<dbReference type="PROSITE" id="PS50103">
    <property type="entry name" value="ZF_C3H1"/>
    <property type="match status" value="1"/>
</dbReference>
<accession>A0AAW2YJB3</accession>
<evidence type="ECO:0000256" key="1">
    <source>
        <dbReference type="ARBA" id="ARBA00022598"/>
    </source>
</evidence>
<comment type="caution">
    <text evidence="6">The sequence shown here is derived from an EMBL/GenBank/DDBJ whole genome shotgun (WGS) entry which is preliminary data.</text>
</comment>
<dbReference type="GO" id="GO:0070740">
    <property type="term" value="F:tubulin-glutamic acid ligase activity"/>
    <property type="evidence" value="ECO:0007669"/>
    <property type="project" value="TreeGrafter"/>
</dbReference>
<dbReference type="PANTHER" id="PTHR12241:SF147">
    <property type="entry name" value="TUBULIN POLYGLUTAMYLASE TTLL7"/>
    <property type="match status" value="1"/>
</dbReference>
<keyword evidence="3" id="KW-0067">ATP-binding</keyword>
<evidence type="ECO:0000259" key="5">
    <source>
        <dbReference type="PROSITE" id="PS50103"/>
    </source>
</evidence>
<proteinExistence type="predicted"/>
<keyword evidence="4" id="KW-0863">Zinc-finger</keyword>
<reference evidence="6 7" key="1">
    <citation type="submission" date="2024-03" db="EMBL/GenBank/DDBJ databases">
        <title>The Acrasis kona genome and developmental transcriptomes reveal deep origins of eukaryotic multicellular pathways.</title>
        <authorList>
            <person name="Sheikh S."/>
            <person name="Fu C.-J."/>
            <person name="Brown M.W."/>
            <person name="Baldauf S.L."/>
        </authorList>
    </citation>
    <scope>NUCLEOTIDE SEQUENCE [LARGE SCALE GENOMIC DNA]</scope>
    <source>
        <strain evidence="6 7">ATCC MYA-3509</strain>
    </source>
</reference>
<evidence type="ECO:0000256" key="3">
    <source>
        <dbReference type="ARBA" id="ARBA00022840"/>
    </source>
</evidence>
<dbReference type="GO" id="GO:0008270">
    <property type="term" value="F:zinc ion binding"/>
    <property type="evidence" value="ECO:0007669"/>
    <property type="project" value="UniProtKB-KW"/>
</dbReference>
<keyword evidence="1" id="KW-0436">Ligase</keyword>